<evidence type="ECO:0000313" key="1">
    <source>
        <dbReference type="EMBL" id="KAK9824080.1"/>
    </source>
</evidence>
<sequence length="102" mass="11059">MLRTLHLDGCIAQTTDLDISALAALTRLEDFQLHETFLAYDSAFQSRSHAVLAASQKGTLAALRNLSLALQRLASSIQCHASLSNLLGQVKVYHCDGSHGHE</sequence>
<dbReference type="Proteomes" id="UP001489004">
    <property type="component" value="Unassembled WGS sequence"/>
</dbReference>
<name>A0AAW1QRF9_9CHLO</name>
<accession>A0AAW1QRF9</accession>
<comment type="caution">
    <text evidence="1">The sequence shown here is derived from an EMBL/GenBank/DDBJ whole genome shotgun (WGS) entry which is preliminary data.</text>
</comment>
<keyword evidence="2" id="KW-1185">Reference proteome</keyword>
<evidence type="ECO:0000313" key="2">
    <source>
        <dbReference type="Proteomes" id="UP001489004"/>
    </source>
</evidence>
<organism evidence="1 2">
    <name type="scientific">[Myrmecia] bisecta</name>
    <dbReference type="NCBI Taxonomy" id="41462"/>
    <lineage>
        <taxon>Eukaryota</taxon>
        <taxon>Viridiplantae</taxon>
        <taxon>Chlorophyta</taxon>
        <taxon>core chlorophytes</taxon>
        <taxon>Trebouxiophyceae</taxon>
        <taxon>Trebouxiales</taxon>
        <taxon>Trebouxiaceae</taxon>
        <taxon>Myrmecia</taxon>
    </lineage>
</organism>
<reference evidence="1 2" key="1">
    <citation type="journal article" date="2024" name="Nat. Commun.">
        <title>Phylogenomics reveals the evolutionary origins of lichenization in chlorophyte algae.</title>
        <authorList>
            <person name="Puginier C."/>
            <person name="Libourel C."/>
            <person name="Otte J."/>
            <person name="Skaloud P."/>
            <person name="Haon M."/>
            <person name="Grisel S."/>
            <person name="Petersen M."/>
            <person name="Berrin J.G."/>
            <person name="Delaux P.M."/>
            <person name="Dal Grande F."/>
            <person name="Keller J."/>
        </authorList>
    </citation>
    <scope>NUCLEOTIDE SEQUENCE [LARGE SCALE GENOMIC DNA]</scope>
    <source>
        <strain evidence="1 2">SAG 2043</strain>
    </source>
</reference>
<proteinExistence type="predicted"/>
<dbReference type="AlphaFoldDB" id="A0AAW1QRF9"/>
<dbReference type="EMBL" id="JALJOR010000002">
    <property type="protein sequence ID" value="KAK9824080.1"/>
    <property type="molecule type" value="Genomic_DNA"/>
</dbReference>
<gene>
    <name evidence="1" type="ORF">WJX72_007590</name>
</gene>
<protein>
    <submittedName>
        <fullName evidence="1">Uncharacterized protein</fullName>
    </submittedName>
</protein>